<accession>A0A139ADP6</accession>
<name>A0A139ADP6_GONPJ</name>
<dbReference type="GO" id="GO:0008270">
    <property type="term" value="F:zinc ion binding"/>
    <property type="evidence" value="ECO:0007669"/>
    <property type="project" value="UniProtKB-KW"/>
</dbReference>
<dbReference type="PROSITE" id="PS50089">
    <property type="entry name" value="ZF_RING_2"/>
    <property type="match status" value="1"/>
</dbReference>
<feature type="region of interest" description="Disordered" evidence="5">
    <location>
        <begin position="105"/>
        <end position="180"/>
    </location>
</feature>
<protein>
    <recommendedName>
        <fullName evidence="6">RING-type domain-containing protein</fullName>
    </recommendedName>
</protein>
<dbReference type="PANTHER" id="PTHR25462:SF296">
    <property type="entry name" value="MEIOTIC P26, ISOFORM F"/>
    <property type="match status" value="1"/>
</dbReference>
<dbReference type="AlphaFoldDB" id="A0A139ADP6"/>
<reference evidence="7 8" key="1">
    <citation type="journal article" date="2015" name="Genome Biol. Evol.">
        <title>Phylogenomic analyses indicate that early fungi evolved digesting cell walls of algal ancestors of land plants.</title>
        <authorList>
            <person name="Chang Y."/>
            <person name="Wang S."/>
            <person name="Sekimoto S."/>
            <person name="Aerts A.L."/>
            <person name="Choi C."/>
            <person name="Clum A."/>
            <person name="LaButti K.M."/>
            <person name="Lindquist E.A."/>
            <person name="Yee Ngan C."/>
            <person name="Ohm R.A."/>
            <person name="Salamov A.A."/>
            <person name="Grigoriev I.V."/>
            <person name="Spatafora J.W."/>
            <person name="Berbee M.L."/>
        </authorList>
    </citation>
    <scope>NUCLEOTIDE SEQUENCE [LARGE SCALE GENOMIC DNA]</scope>
    <source>
        <strain evidence="7 8">JEL478</strain>
    </source>
</reference>
<evidence type="ECO:0000313" key="8">
    <source>
        <dbReference type="Proteomes" id="UP000070544"/>
    </source>
</evidence>
<evidence type="ECO:0000256" key="1">
    <source>
        <dbReference type="ARBA" id="ARBA00022723"/>
    </source>
</evidence>
<keyword evidence="2 4" id="KW-0863">Zinc-finger</keyword>
<dbReference type="Proteomes" id="UP000070544">
    <property type="component" value="Unassembled WGS sequence"/>
</dbReference>
<dbReference type="EMBL" id="KQ965767">
    <property type="protein sequence ID" value="KXS14714.1"/>
    <property type="molecule type" value="Genomic_DNA"/>
</dbReference>
<keyword evidence="8" id="KW-1185">Reference proteome</keyword>
<dbReference type="InterPro" id="IPR001841">
    <property type="entry name" value="Znf_RING"/>
</dbReference>
<evidence type="ECO:0000313" key="7">
    <source>
        <dbReference type="EMBL" id="KXS14714.1"/>
    </source>
</evidence>
<dbReference type="OrthoDB" id="6105938at2759"/>
<keyword evidence="1" id="KW-0479">Metal-binding</keyword>
<evidence type="ECO:0000259" key="6">
    <source>
        <dbReference type="PROSITE" id="PS50089"/>
    </source>
</evidence>
<keyword evidence="3" id="KW-0862">Zinc</keyword>
<sequence length="238" mass="25211">MAASSSASVLSRIRSELMCPICLDSFSDPRILPCSHTFCYCCISQLVQSSSHEPNLISVLLAGAPQTISCPICKRQSSIPYGGVSALPRNLPVRAMVDLLQTAPPLSEMAGGQGAQRVGTREAPDDDYEVASDDGTESWTDAASSPRSDTFRTNSAPPGCSPRGGTAGSMGYMPTTMLSRQEPPSLFDSVSTFVSENATQIATVAALLLTAGVASYAANASRQRDDDARKRRERARAE</sequence>
<dbReference type="Pfam" id="PF13923">
    <property type="entry name" value="zf-C3HC4_2"/>
    <property type="match status" value="1"/>
</dbReference>
<dbReference type="InterPro" id="IPR047153">
    <property type="entry name" value="TRIM45/56/19-like"/>
</dbReference>
<organism evidence="7 8">
    <name type="scientific">Gonapodya prolifera (strain JEL478)</name>
    <name type="common">Monoblepharis prolifera</name>
    <dbReference type="NCBI Taxonomy" id="1344416"/>
    <lineage>
        <taxon>Eukaryota</taxon>
        <taxon>Fungi</taxon>
        <taxon>Fungi incertae sedis</taxon>
        <taxon>Chytridiomycota</taxon>
        <taxon>Chytridiomycota incertae sedis</taxon>
        <taxon>Monoblepharidomycetes</taxon>
        <taxon>Monoblepharidales</taxon>
        <taxon>Gonapodyaceae</taxon>
        <taxon>Gonapodya</taxon>
    </lineage>
</organism>
<dbReference type="SMART" id="SM00184">
    <property type="entry name" value="RING"/>
    <property type="match status" value="1"/>
</dbReference>
<dbReference type="SUPFAM" id="SSF57850">
    <property type="entry name" value="RING/U-box"/>
    <property type="match status" value="1"/>
</dbReference>
<gene>
    <name evidence="7" type="ORF">M427DRAFT_155812</name>
</gene>
<evidence type="ECO:0000256" key="4">
    <source>
        <dbReference type="PROSITE-ProRule" id="PRU00175"/>
    </source>
</evidence>
<evidence type="ECO:0000256" key="2">
    <source>
        <dbReference type="ARBA" id="ARBA00022771"/>
    </source>
</evidence>
<feature type="compositionally biased region" description="Polar residues" evidence="5">
    <location>
        <begin position="137"/>
        <end position="156"/>
    </location>
</feature>
<feature type="compositionally biased region" description="Acidic residues" evidence="5">
    <location>
        <begin position="124"/>
        <end position="136"/>
    </location>
</feature>
<dbReference type="Gene3D" id="3.30.40.10">
    <property type="entry name" value="Zinc/RING finger domain, C3HC4 (zinc finger)"/>
    <property type="match status" value="1"/>
</dbReference>
<feature type="compositionally biased region" description="Basic and acidic residues" evidence="5">
    <location>
        <begin position="222"/>
        <end position="238"/>
    </location>
</feature>
<evidence type="ECO:0000256" key="3">
    <source>
        <dbReference type="ARBA" id="ARBA00022833"/>
    </source>
</evidence>
<dbReference type="InterPro" id="IPR013083">
    <property type="entry name" value="Znf_RING/FYVE/PHD"/>
</dbReference>
<proteinExistence type="predicted"/>
<evidence type="ECO:0000256" key="5">
    <source>
        <dbReference type="SAM" id="MobiDB-lite"/>
    </source>
</evidence>
<dbReference type="InterPro" id="IPR017907">
    <property type="entry name" value="Znf_RING_CS"/>
</dbReference>
<dbReference type="PANTHER" id="PTHR25462">
    <property type="entry name" value="BONUS, ISOFORM C-RELATED"/>
    <property type="match status" value="1"/>
</dbReference>
<feature type="region of interest" description="Disordered" evidence="5">
    <location>
        <begin position="216"/>
        <end position="238"/>
    </location>
</feature>
<dbReference type="PROSITE" id="PS00518">
    <property type="entry name" value="ZF_RING_1"/>
    <property type="match status" value="1"/>
</dbReference>
<dbReference type="STRING" id="1344416.A0A139ADP6"/>
<feature type="domain" description="RING-type" evidence="6">
    <location>
        <begin position="19"/>
        <end position="74"/>
    </location>
</feature>